<organism evidence="2 3">
    <name type="scientific">Pseudocercospora musae</name>
    <dbReference type="NCBI Taxonomy" id="113226"/>
    <lineage>
        <taxon>Eukaryota</taxon>
        <taxon>Fungi</taxon>
        <taxon>Dikarya</taxon>
        <taxon>Ascomycota</taxon>
        <taxon>Pezizomycotina</taxon>
        <taxon>Dothideomycetes</taxon>
        <taxon>Dothideomycetidae</taxon>
        <taxon>Mycosphaerellales</taxon>
        <taxon>Mycosphaerellaceae</taxon>
        <taxon>Pseudocercospora</taxon>
    </lineage>
</organism>
<gene>
    <name evidence="2" type="ORF">AC579_1125</name>
</gene>
<feature type="transmembrane region" description="Helical" evidence="1">
    <location>
        <begin position="72"/>
        <end position="92"/>
    </location>
</feature>
<protein>
    <submittedName>
        <fullName evidence="2">Uncharacterized protein</fullName>
    </submittedName>
</protein>
<sequence length="147" mass="16606">MRLFLDEIRVEGGMSWLLLEKASGSGPPRRLSIDHSCSVKLRTTVNIKQAYTPMPPKRTRKMKKSTQNGSSLSQWLVIAFAAVGIVVSMLFFSSRLWLWQNGEQTHATAAQDPPSTSPRLLVTYEYEHVDGRIVARQVTIEDPFEET</sequence>
<keyword evidence="1" id="KW-0812">Transmembrane</keyword>
<keyword evidence="1" id="KW-0472">Membrane</keyword>
<dbReference type="AlphaFoldDB" id="A0A139GSY1"/>
<keyword evidence="1" id="KW-1133">Transmembrane helix</keyword>
<dbReference type="EMBL" id="LFZO01002761">
    <property type="protein sequence ID" value="KXS93302.1"/>
    <property type="molecule type" value="Genomic_DNA"/>
</dbReference>
<evidence type="ECO:0000313" key="2">
    <source>
        <dbReference type="EMBL" id="KXS93302.1"/>
    </source>
</evidence>
<keyword evidence="3" id="KW-1185">Reference proteome</keyword>
<name>A0A139GSY1_9PEZI</name>
<evidence type="ECO:0000313" key="3">
    <source>
        <dbReference type="Proteomes" id="UP000073492"/>
    </source>
</evidence>
<comment type="caution">
    <text evidence="2">The sequence shown here is derived from an EMBL/GenBank/DDBJ whole genome shotgun (WGS) entry which is preliminary data.</text>
</comment>
<evidence type="ECO:0000256" key="1">
    <source>
        <dbReference type="SAM" id="Phobius"/>
    </source>
</evidence>
<dbReference type="Proteomes" id="UP000073492">
    <property type="component" value="Unassembled WGS sequence"/>
</dbReference>
<accession>A0A139GSY1</accession>
<reference evidence="2 3" key="1">
    <citation type="submission" date="2015-07" db="EMBL/GenBank/DDBJ databases">
        <title>Comparative genomics of the Sigatoka disease complex on banana suggests a link between parallel evolutionary changes in Pseudocercospora fijiensis and Pseudocercospora eumusae and increased virulence on the banana host.</title>
        <authorList>
            <person name="Chang T.-C."/>
            <person name="Salvucci A."/>
            <person name="Crous P.W."/>
            <person name="Stergiopoulos I."/>
        </authorList>
    </citation>
    <scope>NUCLEOTIDE SEQUENCE [LARGE SCALE GENOMIC DNA]</scope>
    <source>
        <strain evidence="2 3">CBS 116634</strain>
    </source>
</reference>
<proteinExistence type="predicted"/>